<name>A0A8B4TP35_9ENTR</name>
<dbReference type="Proteomes" id="UP000257712">
    <property type="component" value="Unassembled WGS sequence"/>
</dbReference>
<organism evidence="1 2">
    <name type="scientific">Klebsiella quasivariicola</name>
    <dbReference type="NCBI Taxonomy" id="2026240"/>
    <lineage>
        <taxon>Bacteria</taxon>
        <taxon>Pseudomonadati</taxon>
        <taxon>Pseudomonadota</taxon>
        <taxon>Gammaproteobacteria</taxon>
        <taxon>Enterobacterales</taxon>
        <taxon>Enterobacteriaceae</taxon>
        <taxon>Klebsiella/Raoultella group</taxon>
        <taxon>Klebsiella</taxon>
        <taxon>Klebsiella pneumoniae complex</taxon>
    </lineage>
</organism>
<evidence type="ECO:0000313" key="1">
    <source>
        <dbReference type="EMBL" id="SXD86828.1"/>
    </source>
</evidence>
<dbReference type="EMBL" id="UJZG01000001">
    <property type="protein sequence ID" value="SXD86828.1"/>
    <property type="molecule type" value="Genomic_DNA"/>
</dbReference>
<dbReference type="AlphaFoldDB" id="A0A8B4TP35"/>
<protein>
    <submittedName>
        <fullName evidence="1">Uncharacterized protein</fullName>
    </submittedName>
</protein>
<reference evidence="1 2" key="1">
    <citation type="submission" date="2018-08" db="EMBL/GenBank/DDBJ databases">
        <authorList>
            <consortium name="Pathogen Informatics"/>
        </authorList>
    </citation>
    <scope>NUCLEOTIDE SEQUENCE [LARGE SCALE GENOMIC DNA]</scope>
    <source>
        <strain evidence="1 2">EuSCAPE_IT371</strain>
    </source>
</reference>
<accession>A0A8B4TP35</accession>
<proteinExistence type="predicted"/>
<comment type="caution">
    <text evidence="1">The sequence shown here is derived from an EMBL/GenBank/DDBJ whole genome shotgun (WGS) entry which is preliminary data.</text>
</comment>
<evidence type="ECO:0000313" key="2">
    <source>
        <dbReference type="Proteomes" id="UP000257712"/>
    </source>
</evidence>
<gene>
    <name evidence="1" type="ORF">SAMEA3538780_00428</name>
</gene>
<sequence>MADFIEMDVNDLWTQMQDEGGFADDVTPEKSNGGIRDDADDLEMPAYDHFNEDGDFEGNSPIELIDDEYSNENASDLINSIEQGDAAELSADFYQIGDERIDRETVERSVRAYNDFNQREAMITSHMEELQETQQKLNEMHDIAHLQIDEDIYAYRSALESGNLDPATYKEYSITLKQLLRNKDIIQAKYDENYKRLEADKARAAKIAFRDTVIELKHKQGWKDNDFNDVVNFVSTNSIPLTIDKMSPSLFIALQKAIKYDRSQNTTKEKLETRTQKAIAGKPTRSGRTVETADAQKAKRAAVERKVAAGLAKQDDIYDFLID</sequence>
<dbReference type="RefSeq" id="WP_117126199.1">
    <property type="nucleotide sequence ID" value="NZ_UJZG01000001.1"/>
</dbReference>